<dbReference type="Pfam" id="PF03564">
    <property type="entry name" value="DUF1759"/>
    <property type="match status" value="1"/>
</dbReference>
<dbReference type="EMBL" id="KQ981399">
    <property type="protein sequence ID" value="KYN41956.1"/>
    <property type="molecule type" value="Genomic_DNA"/>
</dbReference>
<dbReference type="PANTHER" id="PTHR47331:SF5">
    <property type="entry name" value="RIBONUCLEASE H"/>
    <property type="match status" value="1"/>
</dbReference>
<proteinExistence type="predicted"/>
<evidence type="ECO:0000313" key="2">
    <source>
        <dbReference type="Proteomes" id="UP000078541"/>
    </source>
</evidence>
<sequence length="145" mass="16506">LPKINLPTFDGSFDKWESFRDKFKSMIHEDQNLTNVERMHYLCSYVKGDASNVLDYLANNFAIAWNIPIHLQSLFNLPSLTTESSKQNYYIPHHAILRDSSAIIRLRVVFNASCRTSNGMSLNDHMLVGPKFQKDLSTGTPIISA</sequence>
<keyword evidence="2" id="KW-1185">Reference proteome</keyword>
<feature type="non-terminal residue" evidence="1">
    <location>
        <position position="1"/>
    </location>
</feature>
<organism evidence="1 2">
    <name type="scientific">Trachymyrmex septentrionalis</name>
    <dbReference type="NCBI Taxonomy" id="34720"/>
    <lineage>
        <taxon>Eukaryota</taxon>
        <taxon>Metazoa</taxon>
        <taxon>Ecdysozoa</taxon>
        <taxon>Arthropoda</taxon>
        <taxon>Hexapoda</taxon>
        <taxon>Insecta</taxon>
        <taxon>Pterygota</taxon>
        <taxon>Neoptera</taxon>
        <taxon>Endopterygota</taxon>
        <taxon>Hymenoptera</taxon>
        <taxon>Apocrita</taxon>
        <taxon>Aculeata</taxon>
        <taxon>Formicoidea</taxon>
        <taxon>Formicidae</taxon>
        <taxon>Myrmicinae</taxon>
        <taxon>Trachymyrmex</taxon>
    </lineage>
</organism>
<dbReference type="Proteomes" id="UP000078541">
    <property type="component" value="Unassembled WGS sequence"/>
</dbReference>
<dbReference type="STRING" id="34720.A0A151JZD0"/>
<dbReference type="PANTHER" id="PTHR47331">
    <property type="entry name" value="PHD-TYPE DOMAIN-CONTAINING PROTEIN"/>
    <property type="match status" value="1"/>
</dbReference>
<dbReference type="AlphaFoldDB" id="A0A151JZD0"/>
<gene>
    <name evidence="1" type="ORF">ALC56_03625</name>
</gene>
<accession>A0A151JZD0</accession>
<evidence type="ECO:0000313" key="1">
    <source>
        <dbReference type="EMBL" id="KYN41956.1"/>
    </source>
</evidence>
<protein>
    <submittedName>
        <fullName evidence="1">Uncharacterized protein</fullName>
    </submittedName>
</protein>
<reference evidence="1 2" key="1">
    <citation type="submission" date="2016-03" db="EMBL/GenBank/DDBJ databases">
        <title>Trachymyrmex septentrionalis WGS genome.</title>
        <authorList>
            <person name="Nygaard S."/>
            <person name="Hu H."/>
            <person name="Boomsma J."/>
            <person name="Zhang G."/>
        </authorList>
    </citation>
    <scope>NUCLEOTIDE SEQUENCE [LARGE SCALE GENOMIC DNA]</scope>
    <source>
        <strain evidence="1">Tsep2-gDNA-1</strain>
        <tissue evidence="1">Whole body</tissue>
    </source>
</reference>
<name>A0A151JZD0_9HYME</name>
<dbReference type="InterPro" id="IPR005312">
    <property type="entry name" value="DUF1759"/>
</dbReference>